<name>A0ABV5WJ44_9BACI</name>
<evidence type="ECO:0000256" key="1">
    <source>
        <dbReference type="SAM" id="Phobius"/>
    </source>
</evidence>
<proteinExistence type="predicted"/>
<keyword evidence="1" id="KW-0812">Transmembrane</keyword>
<organism evidence="2 3">
    <name type="scientific">Ectobacillus funiculus</name>
    <dbReference type="NCBI Taxonomy" id="137993"/>
    <lineage>
        <taxon>Bacteria</taxon>
        <taxon>Bacillati</taxon>
        <taxon>Bacillota</taxon>
        <taxon>Bacilli</taxon>
        <taxon>Bacillales</taxon>
        <taxon>Bacillaceae</taxon>
        <taxon>Ectobacillus</taxon>
    </lineage>
</organism>
<evidence type="ECO:0000313" key="3">
    <source>
        <dbReference type="Proteomes" id="UP001589609"/>
    </source>
</evidence>
<keyword evidence="3" id="KW-1185">Reference proteome</keyword>
<evidence type="ECO:0000313" key="2">
    <source>
        <dbReference type="EMBL" id="MFB9760615.1"/>
    </source>
</evidence>
<gene>
    <name evidence="2" type="ORF">ACFFMS_20100</name>
</gene>
<comment type="caution">
    <text evidence="2">The sequence shown here is derived from an EMBL/GenBank/DDBJ whole genome shotgun (WGS) entry which is preliminary data.</text>
</comment>
<feature type="transmembrane region" description="Helical" evidence="1">
    <location>
        <begin position="63"/>
        <end position="93"/>
    </location>
</feature>
<feature type="transmembrane region" description="Helical" evidence="1">
    <location>
        <begin position="6"/>
        <end position="29"/>
    </location>
</feature>
<accession>A0ABV5WJ44</accession>
<dbReference type="EMBL" id="JBHMAF010000157">
    <property type="protein sequence ID" value="MFB9760615.1"/>
    <property type="molecule type" value="Genomic_DNA"/>
</dbReference>
<reference evidence="2 3" key="1">
    <citation type="submission" date="2024-09" db="EMBL/GenBank/DDBJ databases">
        <authorList>
            <person name="Sun Q."/>
            <person name="Mori K."/>
        </authorList>
    </citation>
    <scope>NUCLEOTIDE SEQUENCE [LARGE SCALE GENOMIC DNA]</scope>
    <source>
        <strain evidence="2 3">JCM 11201</strain>
    </source>
</reference>
<feature type="transmembrane region" description="Helical" evidence="1">
    <location>
        <begin position="38"/>
        <end position="57"/>
    </location>
</feature>
<keyword evidence="1" id="KW-0472">Membrane</keyword>
<protein>
    <recommendedName>
        <fullName evidence="4">Chromate transporter</fullName>
    </recommendedName>
</protein>
<dbReference type="Proteomes" id="UP001589609">
    <property type="component" value="Unassembled WGS sequence"/>
</dbReference>
<evidence type="ECO:0008006" key="4">
    <source>
        <dbReference type="Google" id="ProtNLM"/>
    </source>
</evidence>
<keyword evidence="1" id="KW-1133">Transmembrane helix</keyword>
<sequence>MSTPVWLIGITCSTFPLFAIHFSMFILYAMHTVNIEQLVNALLGVLACIRLFASPFLKAGATVLSVCFLGILLFSSPFILAGIAAVSVYFGWLQRMENKRGNMLKQISR</sequence>